<keyword evidence="1" id="KW-0472">Membrane</keyword>
<evidence type="ECO:0000256" key="1">
    <source>
        <dbReference type="SAM" id="Phobius"/>
    </source>
</evidence>
<sequence length="222" mass="22567">MDQRTRGRRGTTAIQVAGALCFLLLIQFFVLHVVVESAWTTPYSWATNAISDLGTARSPWHTAMNVSFVVNGLCMAAGGLLLGRAVSEQLAPGSRHLPLTAAALLAIAGAGTVLVGLNPGDQRVVLHLVGAFAATILGNAGVLLLGLSMRRAGRPGWAAGIAGGVLGFAGAAVTGLHLLGALPGQHEWGGAAERVAIFPMLIAMILIGGAQLLPSGVGVEAD</sequence>
<feature type="transmembrane region" description="Helical" evidence="1">
    <location>
        <begin position="124"/>
        <end position="145"/>
    </location>
</feature>
<feature type="transmembrane region" description="Helical" evidence="1">
    <location>
        <begin position="99"/>
        <end position="118"/>
    </location>
</feature>
<feature type="transmembrane region" description="Helical" evidence="1">
    <location>
        <begin position="194"/>
        <end position="213"/>
    </location>
</feature>
<keyword evidence="1" id="KW-0812">Transmembrane</keyword>
<feature type="transmembrane region" description="Helical" evidence="1">
    <location>
        <begin position="157"/>
        <end position="182"/>
    </location>
</feature>
<organism evidence="2 3">
    <name type="scientific">Amycolatopsis marina</name>
    <dbReference type="NCBI Taxonomy" id="490629"/>
    <lineage>
        <taxon>Bacteria</taxon>
        <taxon>Bacillati</taxon>
        <taxon>Actinomycetota</taxon>
        <taxon>Actinomycetes</taxon>
        <taxon>Pseudonocardiales</taxon>
        <taxon>Pseudonocardiaceae</taxon>
        <taxon>Amycolatopsis</taxon>
    </lineage>
</organism>
<dbReference type="Pfam" id="PF06197">
    <property type="entry name" value="DUF998"/>
    <property type="match status" value="1"/>
</dbReference>
<name>A0A1I0Y6J4_9PSEU</name>
<dbReference type="STRING" id="490629.SAMN05216266_104269"/>
<dbReference type="InterPro" id="IPR009339">
    <property type="entry name" value="DUF998"/>
</dbReference>
<feature type="transmembrane region" description="Helical" evidence="1">
    <location>
        <begin position="12"/>
        <end position="35"/>
    </location>
</feature>
<keyword evidence="1" id="KW-1133">Transmembrane helix</keyword>
<protein>
    <submittedName>
        <fullName evidence="2">Hypothetical membrane protein</fullName>
    </submittedName>
</protein>
<accession>A0A1I0Y6J4</accession>
<dbReference type="EMBL" id="FOKG01000004">
    <property type="protein sequence ID" value="SFB08891.1"/>
    <property type="molecule type" value="Genomic_DNA"/>
</dbReference>
<gene>
    <name evidence="2" type="ORF">SAMN05216266_104269</name>
</gene>
<dbReference type="RefSeq" id="WP_177242541.1">
    <property type="nucleotide sequence ID" value="NZ_FOKG01000004.1"/>
</dbReference>
<reference evidence="3" key="1">
    <citation type="submission" date="2016-10" db="EMBL/GenBank/DDBJ databases">
        <authorList>
            <person name="Varghese N."/>
            <person name="Submissions S."/>
        </authorList>
    </citation>
    <scope>NUCLEOTIDE SEQUENCE [LARGE SCALE GENOMIC DNA]</scope>
    <source>
        <strain evidence="3">CGMCC 4.3568</strain>
    </source>
</reference>
<proteinExistence type="predicted"/>
<evidence type="ECO:0000313" key="2">
    <source>
        <dbReference type="EMBL" id="SFB08891.1"/>
    </source>
</evidence>
<dbReference type="Proteomes" id="UP000243799">
    <property type="component" value="Unassembled WGS sequence"/>
</dbReference>
<feature type="transmembrane region" description="Helical" evidence="1">
    <location>
        <begin position="68"/>
        <end position="87"/>
    </location>
</feature>
<dbReference type="AlphaFoldDB" id="A0A1I0Y6J4"/>
<evidence type="ECO:0000313" key="3">
    <source>
        <dbReference type="Proteomes" id="UP000243799"/>
    </source>
</evidence>
<keyword evidence="3" id="KW-1185">Reference proteome</keyword>